<dbReference type="InterPro" id="IPR000209">
    <property type="entry name" value="Peptidase_S8/S53_dom"/>
</dbReference>
<gene>
    <name evidence="2" type="ORF">C1E23_06950</name>
</gene>
<dbReference type="RefSeq" id="WP_130254889.1">
    <property type="nucleotide sequence ID" value="NZ_PPSX01000021.1"/>
</dbReference>
<reference evidence="2 3" key="1">
    <citation type="submission" date="2018-01" db="EMBL/GenBank/DDBJ databases">
        <title>Co-occurrence of chitin degradation, pigmentation and bioactivity in marine Pseudoalteromonas.</title>
        <authorList>
            <person name="Paulsen S."/>
            <person name="Gram L."/>
            <person name="Machado H."/>
        </authorList>
    </citation>
    <scope>NUCLEOTIDE SEQUENCE [LARGE SCALE GENOMIC DNA]</scope>
    <source>
        <strain evidence="2 3">S3898</strain>
    </source>
</reference>
<dbReference type="Gene3D" id="3.40.50.200">
    <property type="entry name" value="Peptidase S8/S53 domain"/>
    <property type="match status" value="1"/>
</dbReference>
<dbReference type="SUPFAM" id="SSF52743">
    <property type="entry name" value="Subtilisin-like"/>
    <property type="match status" value="1"/>
</dbReference>
<name>A0A4Q7IPD2_9GAMM</name>
<evidence type="ECO:0000313" key="2">
    <source>
        <dbReference type="EMBL" id="RZQ53810.1"/>
    </source>
</evidence>
<accession>A0A4Q7IPD2</accession>
<dbReference type="InterPro" id="IPR036852">
    <property type="entry name" value="Peptidase_S8/S53_dom_sf"/>
</dbReference>
<sequence>MSQPNIAVLDTGVDPSQLTIDQNKLSSVLISEKAASPGPHAALVINILGTVCPEAHIKHVGIMGPAGNANALDLFKGLTWCLQQDDIDVICLSLCYRHQEPIPEIERLLKQLEDKGVIVIASRHNDFPGERAYPADCDTTIGVDQFNGLKLGKFEVISDENKILGMNGHGIVTKLGTQAVSLDGNSFSAPILAARIANSRIKGKCTDLNKTWQTLAC</sequence>
<feature type="domain" description="Peptidase S8/S53" evidence="1">
    <location>
        <begin position="6"/>
        <end position="197"/>
    </location>
</feature>
<protein>
    <recommendedName>
        <fullName evidence="1">Peptidase S8/S53 domain-containing protein</fullName>
    </recommendedName>
</protein>
<dbReference type="Pfam" id="PF00082">
    <property type="entry name" value="Peptidase_S8"/>
    <property type="match status" value="1"/>
</dbReference>
<proteinExistence type="predicted"/>
<evidence type="ECO:0000313" key="3">
    <source>
        <dbReference type="Proteomes" id="UP000291338"/>
    </source>
</evidence>
<dbReference type="Proteomes" id="UP000291338">
    <property type="component" value="Unassembled WGS sequence"/>
</dbReference>
<dbReference type="EMBL" id="PPSX01000021">
    <property type="protein sequence ID" value="RZQ53810.1"/>
    <property type="molecule type" value="Genomic_DNA"/>
</dbReference>
<dbReference type="AlphaFoldDB" id="A0A4Q7IPD2"/>
<evidence type="ECO:0000259" key="1">
    <source>
        <dbReference type="Pfam" id="PF00082"/>
    </source>
</evidence>
<organism evidence="2 3">
    <name type="scientific">Pseudoalteromonas phenolica</name>
    <dbReference type="NCBI Taxonomy" id="161398"/>
    <lineage>
        <taxon>Bacteria</taxon>
        <taxon>Pseudomonadati</taxon>
        <taxon>Pseudomonadota</taxon>
        <taxon>Gammaproteobacteria</taxon>
        <taxon>Alteromonadales</taxon>
        <taxon>Pseudoalteromonadaceae</taxon>
        <taxon>Pseudoalteromonas</taxon>
    </lineage>
</organism>
<dbReference type="CDD" id="cd00306">
    <property type="entry name" value="Peptidases_S8_S53"/>
    <property type="match status" value="1"/>
</dbReference>
<dbReference type="GO" id="GO:0004252">
    <property type="term" value="F:serine-type endopeptidase activity"/>
    <property type="evidence" value="ECO:0007669"/>
    <property type="project" value="InterPro"/>
</dbReference>
<dbReference type="GO" id="GO:0006508">
    <property type="term" value="P:proteolysis"/>
    <property type="evidence" value="ECO:0007669"/>
    <property type="project" value="InterPro"/>
</dbReference>
<comment type="caution">
    <text evidence="2">The sequence shown here is derived from an EMBL/GenBank/DDBJ whole genome shotgun (WGS) entry which is preliminary data.</text>
</comment>